<organism evidence="1 2">
    <name type="scientific">Candidatus Borkfalkia excrementigallinarum</name>
    <dbReference type="NCBI Taxonomy" id="2838506"/>
    <lineage>
        <taxon>Bacteria</taxon>
        <taxon>Bacillati</taxon>
        <taxon>Bacillota</taxon>
        <taxon>Clostridia</taxon>
        <taxon>Christensenellales</taxon>
        <taxon>Christensenellaceae</taxon>
        <taxon>Candidatus Borkfalkia</taxon>
    </lineage>
</organism>
<reference evidence="1" key="2">
    <citation type="submission" date="2021-04" db="EMBL/GenBank/DDBJ databases">
        <authorList>
            <person name="Gilroy R."/>
        </authorList>
    </citation>
    <scope>NUCLEOTIDE SEQUENCE</scope>
    <source>
        <strain evidence="1">1345</strain>
    </source>
</reference>
<dbReference type="EMBL" id="DXCQ01000008">
    <property type="protein sequence ID" value="HIY96191.1"/>
    <property type="molecule type" value="Genomic_DNA"/>
</dbReference>
<name>A0A9D1ZVI2_9FIRM</name>
<evidence type="ECO:0000313" key="1">
    <source>
        <dbReference type="EMBL" id="HIY96191.1"/>
    </source>
</evidence>
<gene>
    <name evidence="1" type="ORF">H9729_00730</name>
</gene>
<proteinExistence type="predicted"/>
<protein>
    <submittedName>
        <fullName evidence="1">Uncharacterized protein</fullName>
    </submittedName>
</protein>
<sequence length="1051" mass="120876">MKSTTEKFWENGLYKRGFALANDKSVFYGKLPKHWKTTNLPDRRCIAYDPENTLVCAERKNVWVCLCGSYCMDTTAGHMNMQLIVDNLMKALLVSDESFYDYLDELNGRFVCIYSKKGIVSILNDATASRSVYYAVGQEVVASHYNLVHDLVPTEEDPFWKKYCEWVDDKKKEHKAWPWVMPGDRTPWANIKILPPNHKIILPTMQSVRFYPRRPMPETDIGMATSQIANILAKETETLTQYFSVYQSLTAGSDTRITLAAMRNVAKKAVFFTYHDARTRKGEYESEDRLQNFEKAREICERENLCFREIVIPETPIDPALKDVLNRNHYHKSISLLLDAYADLFHSGSIHLRSNLIEIIRGNEHAPLNTIDPDKTNIGEYFASLNGYNKSYKYAPEAASIFADYFSGSALNNIYDYPLSQLFYWEYRIGAWLSGAILMESDLVCDTFQLFNCRKILNIGLALPAHYRNRSILYDTLIKKLWPELLNYGLPNQKGSLFDLLNRGEIKGGQVAFDDKIECFSGNIHDGERRVSAIFEPYAQGINFGFAANKLKRGDFCSFRTTHRVEKDFNYFYQLEAKNSWVQGAGGGIVYELLINGQPVYKLSTVSCYYVNQIRYSFKASETRTNTIELRLRAERDFGAVHNGNIDVRCLELKRDFGNEYDYKPSLIDTVHAVKEQDTRLKIERLTETSVPTPATAQQPLQKRIQAPDNETHTSYSALFELQQAINSQVDINNLGKTRSELIYGADKSYLEDRGIFIDLENITMLPNGRFRTKLHGVEFDCLFHLKKGKPLYVIFSGSKTSAPPVFKRWSWYNIFGGSVLNIADPSYALNEKLYLGWYYGTETQNYREFIAEIVCKIASFLNVRNEDIYFYASSGGGPAAIQCASIIEGSTAMAINPQIFLELYHYAPTFRQLTGIDLAKEDPWHRQDVSYFLLNSPKSNFILIENLQSEDDTVQFYALEKKLGASFKYGITRLNNLGIWLYDANTQNSPTHNAQEDQTLYFAIDYLAKSMKTCTDWEHLEELYLIISELWRTQWQLRDSIAEQQKKNSN</sequence>
<accession>A0A9D1ZVI2</accession>
<comment type="caution">
    <text evidence="1">The sequence shown here is derived from an EMBL/GenBank/DDBJ whole genome shotgun (WGS) entry which is preliminary data.</text>
</comment>
<evidence type="ECO:0000313" key="2">
    <source>
        <dbReference type="Proteomes" id="UP000886750"/>
    </source>
</evidence>
<dbReference type="AlphaFoldDB" id="A0A9D1ZVI2"/>
<dbReference type="Proteomes" id="UP000886750">
    <property type="component" value="Unassembled WGS sequence"/>
</dbReference>
<reference evidence="1" key="1">
    <citation type="journal article" date="2021" name="PeerJ">
        <title>Extensive microbial diversity within the chicken gut microbiome revealed by metagenomics and culture.</title>
        <authorList>
            <person name="Gilroy R."/>
            <person name="Ravi A."/>
            <person name="Getino M."/>
            <person name="Pursley I."/>
            <person name="Horton D.L."/>
            <person name="Alikhan N.F."/>
            <person name="Baker D."/>
            <person name="Gharbi K."/>
            <person name="Hall N."/>
            <person name="Watson M."/>
            <person name="Adriaenssens E.M."/>
            <person name="Foster-Nyarko E."/>
            <person name="Jarju S."/>
            <person name="Secka A."/>
            <person name="Antonio M."/>
            <person name="Oren A."/>
            <person name="Chaudhuri R.R."/>
            <person name="La Ragione R."/>
            <person name="Hildebrand F."/>
            <person name="Pallen M.J."/>
        </authorList>
    </citation>
    <scope>NUCLEOTIDE SEQUENCE</scope>
    <source>
        <strain evidence="1">1345</strain>
    </source>
</reference>